<evidence type="ECO:0000313" key="2">
    <source>
        <dbReference type="WBParaSite" id="PEQ_0001089901-mRNA-1"/>
    </source>
</evidence>
<name>A0A914S177_PAREQ</name>
<organism evidence="1 2">
    <name type="scientific">Parascaris equorum</name>
    <name type="common">Equine roundworm</name>
    <dbReference type="NCBI Taxonomy" id="6256"/>
    <lineage>
        <taxon>Eukaryota</taxon>
        <taxon>Metazoa</taxon>
        <taxon>Ecdysozoa</taxon>
        <taxon>Nematoda</taxon>
        <taxon>Chromadorea</taxon>
        <taxon>Rhabditida</taxon>
        <taxon>Spirurina</taxon>
        <taxon>Ascaridomorpha</taxon>
        <taxon>Ascaridoidea</taxon>
        <taxon>Ascarididae</taxon>
        <taxon>Parascaris</taxon>
    </lineage>
</organism>
<protein>
    <submittedName>
        <fullName evidence="2">Uncharacterized protein</fullName>
    </submittedName>
</protein>
<reference evidence="2" key="1">
    <citation type="submission" date="2022-11" db="UniProtKB">
        <authorList>
            <consortium name="WormBaseParasite"/>
        </authorList>
    </citation>
    <scope>IDENTIFICATION</scope>
</reference>
<proteinExistence type="predicted"/>
<dbReference type="WBParaSite" id="PEQ_0001089901-mRNA-1">
    <property type="protein sequence ID" value="PEQ_0001089901-mRNA-1"/>
    <property type="gene ID" value="PEQ_0001089901"/>
</dbReference>
<evidence type="ECO:0000313" key="1">
    <source>
        <dbReference type="Proteomes" id="UP000887564"/>
    </source>
</evidence>
<keyword evidence="1" id="KW-1185">Reference proteome</keyword>
<dbReference type="Proteomes" id="UP000887564">
    <property type="component" value="Unplaced"/>
</dbReference>
<accession>A0A914S177</accession>
<dbReference type="AlphaFoldDB" id="A0A914S177"/>
<sequence length="37" mass="4040">MHTCECYNTVTIPTIKKNTGRGKRILVCSMEVGGKGI</sequence>